<sequence>MESNKHLDKTITSFSLLEELRSAAQATKETPVFVKGTWDQPKSQFILCYKDGETYKCASPFTLSPMSQLQISHSKITFPNFDEVELKRLSDACQPATHSDSGLRTLDSQELSINLGYDLYDLINHAVRRLLGVPYEAKNFTAELDRLQVYGPGSFLESQSHVSTTADAIGTFVLVLPTEHQGGDILVREGSEEHCFEAAQSNGKTPDCNVSSVSWAAFWKQANYEVKPISAGYKVVLTFTLSFSDLPPSIIASRVAPESPTFLGALKSSLADSTFLPLGGLLGLGLKHQYAFNQSKLETFRSHLKGFDSSIVKAADLLGLNSSVQIFYDASVYGIKKTSQKRWMMTETIMVFGDCDGWMEENMGEGAFPEKPDDKTKFIINRGFSQKTIRPWYKNVTTKIELCDIGTDVQRKILEQKIKKWTKEGKSFTQAVDPLNFSEKPLKRFDITNASHRDNHPEALVINWITPMRKENTVGQTFMRGYRPGMMTHPFGWVNLVIEIPSYERRKAGRSPHAFDADPTSSPTSIIPAPVKVSSSDVNAAPTFTDGNEEAMEDYEYFDGASDTDEQSSDE</sequence>
<name>A0A164P1U3_9AGAM</name>
<dbReference type="Proteomes" id="UP000076722">
    <property type="component" value="Unassembled WGS sequence"/>
</dbReference>
<evidence type="ECO:0008006" key="4">
    <source>
        <dbReference type="Google" id="ProtNLM"/>
    </source>
</evidence>
<keyword evidence="3" id="KW-1185">Reference proteome</keyword>
<protein>
    <recommendedName>
        <fullName evidence="4">Fe2OG dioxygenase domain-containing protein</fullName>
    </recommendedName>
</protein>
<evidence type="ECO:0000313" key="2">
    <source>
        <dbReference type="EMBL" id="KZS88272.1"/>
    </source>
</evidence>
<feature type="compositionally biased region" description="Low complexity" evidence="1">
    <location>
        <begin position="519"/>
        <end position="528"/>
    </location>
</feature>
<gene>
    <name evidence="2" type="ORF">SISNIDRAFT_470275</name>
</gene>
<proteinExistence type="predicted"/>
<feature type="compositionally biased region" description="Acidic residues" evidence="1">
    <location>
        <begin position="547"/>
        <end position="571"/>
    </location>
</feature>
<dbReference type="STRING" id="1314777.A0A164P1U3"/>
<evidence type="ECO:0000256" key="1">
    <source>
        <dbReference type="SAM" id="MobiDB-lite"/>
    </source>
</evidence>
<dbReference type="AlphaFoldDB" id="A0A164P1U3"/>
<feature type="region of interest" description="Disordered" evidence="1">
    <location>
        <begin position="509"/>
        <end position="571"/>
    </location>
</feature>
<dbReference type="EMBL" id="KV419438">
    <property type="protein sequence ID" value="KZS88272.1"/>
    <property type="molecule type" value="Genomic_DNA"/>
</dbReference>
<dbReference type="PANTHER" id="PTHR33099">
    <property type="entry name" value="FE2OG DIOXYGENASE DOMAIN-CONTAINING PROTEIN"/>
    <property type="match status" value="1"/>
</dbReference>
<evidence type="ECO:0000313" key="3">
    <source>
        <dbReference type="Proteomes" id="UP000076722"/>
    </source>
</evidence>
<organism evidence="2 3">
    <name type="scientific">Sistotremastrum niveocremeum HHB9708</name>
    <dbReference type="NCBI Taxonomy" id="1314777"/>
    <lineage>
        <taxon>Eukaryota</taxon>
        <taxon>Fungi</taxon>
        <taxon>Dikarya</taxon>
        <taxon>Basidiomycota</taxon>
        <taxon>Agaricomycotina</taxon>
        <taxon>Agaricomycetes</taxon>
        <taxon>Sistotremastrales</taxon>
        <taxon>Sistotremastraceae</taxon>
        <taxon>Sertulicium</taxon>
        <taxon>Sertulicium niveocremeum</taxon>
    </lineage>
</organism>
<dbReference type="PANTHER" id="PTHR33099:SF11">
    <property type="entry name" value="FE2OG DIOXYGENASE DOMAIN-CONTAINING PROTEIN"/>
    <property type="match status" value="1"/>
</dbReference>
<reference evidence="2 3" key="1">
    <citation type="journal article" date="2016" name="Mol. Biol. Evol.">
        <title>Comparative Genomics of Early-Diverging Mushroom-Forming Fungi Provides Insights into the Origins of Lignocellulose Decay Capabilities.</title>
        <authorList>
            <person name="Nagy L.G."/>
            <person name="Riley R."/>
            <person name="Tritt A."/>
            <person name="Adam C."/>
            <person name="Daum C."/>
            <person name="Floudas D."/>
            <person name="Sun H."/>
            <person name="Yadav J.S."/>
            <person name="Pangilinan J."/>
            <person name="Larsson K.H."/>
            <person name="Matsuura K."/>
            <person name="Barry K."/>
            <person name="Labutti K."/>
            <person name="Kuo R."/>
            <person name="Ohm R.A."/>
            <person name="Bhattacharya S.S."/>
            <person name="Shirouzu T."/>
            <person name="Yoshinaga Y."/>
            <person name="Martin F.M."/>
            <person name="Grigoriev I.V."/>
            <person name="Hibbett D.S."/>
        </authorList>
    </citation>
    <scope>NUCLEOTIDE SEQUENCE [LARGE SCALE GENOMIC DNA]</scope>
    <source>
        <strain evidence="2 3">HHB9708</strain>
    </source>
</reference>
<dbReference type="OrthoDB" id="27483at2759"/>
<accession>A0A164P1U3</accession>